<evidence type="ECO:0000313" key="2">
    <source>
        <dbReference type="EMBL" id="TNN26719.1"/>
    </source>
</evidence>
<dbReference type="EMBL" id="SRLO01009631">
    <property type="protein sequence ID" value="TNN26719.1"/>
    <property type="molecule type" value="Genomic_DNA"/>
</dbReference>
<evidence type="ECO:0000313" key="3">
    <source>
        <dbReference type="Proteomes" id="UP000314294"/>
    </source>
</evidence>
<keyword evidence="3" id="KW-1185">Reference proteome</keyword>
<sequence>MLNDATFMVAAEKKNTRDRRDGREEKRREEKRREGKGREEKGRREEKRREEKRREEKRRREGKRREEKRREEKRREEEKRGHIISFFSCTSGVCRVINKPRESSRRRAEQEVPRRRSRKCPGGGAGSAPEAQQEVLWRRSRKYCGGGSEYFT</sequence>
<reference evidence="2 3" key="1">
    <citation type="submission" date="2019-03" db="EMBL/GenBank/DDBJ databases">
        <title>First draft genome of Liparis tanakae, snailfish: a comprehensive survey of snailfish specific genes.</title>
        <authorList>
            <person name="Kim W."/>
            <person name="Song I."/>
            <person name="Jeong J.-H."/>
            <person name="Kim D."/>
            <person name="Kim S."/>
            <person name="Ryu S."/>
            <person name="Song J.Y."/>
            <person name="Lee S.K."/>
        </authorList>
    </citation>
    <scope>NUCLEOTIDE SEQUENCE [LARGE SCALE GENOMIC DNA]</scope>
    <source>
        <tissue evidence="2">Muscle</tissue>
    </source>
</reference>
<protein>
    <submittedName>
        <fullName evidence="2">Uncharacterized protein</fullName>
    </submittedName>
</protein>
<name>A0A4Z2ECZ9_9TELE</name>
<gene>
    <name evidence="2" type="ORF">EYF80_063143</name>
</gene>
<proteinExistence type="predicted"/>
<dbReference type="Proteomes" id="UP000314294">
    <property type="component" value="Unassembled WGS sequence"/>
</dbReference>
<organism evidence="2 3">
    <name type="scientific">Liparis tanakae</name>
    <name type="common">Tanaka's snailfish</name>
    <dbReference type="NCBI Taxonomy" id="230148"/>
    <lineage>
        <taxon>Eukaryota</taxon>
        <taxon>Metazoa</taxon>
        <taxon>Chordata</taxon>
        <taxon>Craniata</taxon>
        <taxon>Vertebrata</taxon>
        <taxon>Euteleostomi</taxon>
        <taxon>Actinopterygii</taxon>
        <taxon>Neopterygii</taxon>
        <taxon>Teleostei</taxon>
        <taxon>Neoteleostei</taxon>
        <taxon>Acanthomorphata</taxon>
        <taxon>Eupercaria</taxon>
        <taxon>Perciformes</taxon>
        <taxon>Cottioidei</taxon>
        <taxon>Cottales</taxon>
        <taxon>Liparidae</taxon>
        <taxon>Liparis</taxon>
    </lineage>
</organism>
<comment type="caution">
    <text evidence="2">The sequence shown here is derived from an EMBL/GenBank/DDBJ whole genome shotgun (WGS) entry which is preliminary data.</text>
</comment>
<feature type="region of interest" description="Disordered" evidence="1">
    <location>
        <begin position="97"/>
        <end position="133"/>
    </location>
</feature>
<feature type="compositionally biased region" description="Basic and acidic residues" evidence="1">
    <location>
        <begin position="11"/>
        <end position="54"/>
    </location>
</feature>
<feature type="compositionally biased region" description="Basic and acidic residues" evidence="1">
    <location>
        <begin position="63"/>
        <end position="81"/>
    </location>
</feature>
<feature type="compositionally biased region" description="Basic and acidic residues" evidence="1">
    <location>
        <begin position="99"/>
        <end position="114"/>
    </location>
</feature>
<feature type="region of interest" description="Disordered" evidence="1">
    <location>
        <begin position="1"/>
        <end position="82"/>
    </location>
</feature>
<evidence type="ECO:0000256" key="1">
    <source>
        <dbReference type="SAM" id="MobiDB-lite"/>
    </source>
</evidence>
<accession>A0A4Z2ECZ9</accession>
<dbReference type="AlphaFoldDB" id="A0A4Z2ECZ9"/>